<accession>A0ABW3I852</accession>
<dbReference type="Proteomes" id="UP001596996">
    <property type="component" value="Unassembled WGS sequence"/>
</dbReference>
<sequence length="56" mass="6504">MKPKQFLKYLQDNGVLIEQGKKHYQLSLNGNKTQLTRSSRDIPNATISRIKKTLEM</sequence>
<evidence type="ECO:0000313" key="1">
    <source>
        <dbReference type="EMBL" id="MFD0965832.1"/>
    </source>
</evidence>
<proteinExistence type="predicted"/>
<name>A0ABW3I852_9PAST</name>
<dbReference type="RefSeq" id="WP_380819134.1">
    <property type="nucleotide sequence ID" value="NZ_JBHTJN010000008.1"/>
</dbReference>
<keyword evidence="2" id="KW-1185">Reference proteome</keyword>
<organism evidence="1 2">
    <name type="scientific">Seminibacterium arietis</name>
    <dbReference type="NCBI Taxonomy" id="1173502"/>
    <lineage>
        <taxon>Bacteria</taxon>
        <taxon>Pseudomonadati</taxon>
        <taxon>Pseudomonadota</taxon>
        <taxon>Gammaproteobacteria</taxon>
        <taxon>Pasteurellales</taxon>
        <taxon>Pasteurellaceae</taxon>
        <taxon>Seminibacterium</taxon>
    </lineage>
</organism>
<evidence type="ECO:0000313" key="2">
    <source>
        <dbReference type="Proteomes" id="UP001596996"/>
    </source>
</evidence>
<dbReference type="EMBL" id="JBHTJN010000008">
    <property type="protein sequence ID" value="MFD0965832.1"/>
    <property type="molecule type" value="Genomic_DNA"/>
</dbReference>
<reference evidence="2" key="1">
    <citation type="journal article" date="2019" name="Int. J. Syst. Evol. Microbiol.">
        <title>The Global Catalogue of Microorganisms (GCM) 10K type strain sequencing project: providing services to taxonomists for standard genome sequencing and annotation.</title>
        <authorList>
            <consortium name="The Broad Institute Genomics Platform"/>
            <consortium name="The Broad Institute Genome Sequencing Center for Infectious Disease"/>
            <person name="Wu L."/>
            <person name="Ma J."/>
        </authorList>
    </citation>
    <scope>NUCLEOTIDE SEQUENCE [LARGE SCALE GENOMIC DNA]</scope>
    <source>
        <strain evidence="2">CCUG 61707</strain>
    </source>
</reference>
<gene>
    <name evidence="1" type="ORF">ACFQ02_03045</name>
</gene>
<comment type="caution">
    <text evidence="1">The sequence shown here is derived from an EMBL/GenBank/DDBJ whole genome shotgun (WGS) entry which is preliminary data.</text>
</comment>
<protein>
    <submittedName>
        <fullName evidence="1">mRNA interferase</fullName>
    </submittedName>
</protein>